<evidence type="ECO:0000313" key="11">
    <source>
        <dbReference type="Proteomes" id="UP000317421"/>
    </source>
</evidence>
<dbReference type="OrthoDB" id="9814290at2"/>
<evidence type="ECO:0000256" key="7">
    <source>
        <dbReference type="SAM" id="Phobius"/>
    </source>
</evidence>
<dbReference type="Pfam" id="PF05140">
    <property type="entry name" value="ResB"/>
    <property type="match status" value="1"/>
</dbReference>
<dbReference type="InterPro" id="IPR002541">
    <property type="entry name" value="Cyt_c_assembly"/>
</dbReference>
<feature type="transmembrane region" description="Helical" evidence="7">
    <location>
        <begin position="1199"/>
        <end position="1218"/>
    </location>
</feature>
<evidence type="ECO:0000313" key="10">
    <source>
        <dbReference type="EMBL" id="TWU00213.1"/>
    </source>
</evidence>
<keyword evidence="2 7" id="KW-0812">Transmembrane</keyword>
<feature type="transmembrane region" description="Helical" evidence="7">
    <location>
        <begin position="1137"/>
        <end position="1154"/>
    </location>
</feature>
<proteinExistence type="predicted"/>
<evidence type="ECO:0000256" key="5">
    <source>
        <dbReference type="ARBA" id="ARBA00023136"/>
    </source>
</evidence>
<keyword evidence="5 7" id="KW-0472">Membrane</keyword>
<protein>
    <submittedName>
        <fullName evidence="10">Cytochrome c biogenesis protein CcsA</fullName>
    </submittedName>
</protein>
<keyword evidence="4 7" id="KW-1133">Transmembrane helix</keyword>
<evidence type="ECO:0000259" key="8">
    <source>
        <dbReference type="Pfam" id="PF01578"/>
    </source>
</evidence>
<feature type="transmembrane region" description="Helical" evidence="7">
    <location>
        <begin position="1161"/>
        <end position="1179"/>
    </location>
</feature>
<feature type="domain" description="Cytochrome c assembly protein" evidence="8">
    <location>
        <begin position="981"/>
        <end position="1189"/>
    </location>
</feature>
<dbReference type="PANTHER" id="PTHR30071:SF1">
    <property type="entry name" value="CYTOCHROME B_B6 PROTEIN-RELATED"/>
    <property type="match status" value="1"/>
</dbReference>
<feature type="transmembrane region" description="Helical" evidence="7">
    <location>
        <begin position="952"/>
        <end position="974"/>
    </location>
</feature>
<dbReference type="Proteomes" id="UP000317421">
    <property type="component" value="Unassembled WGS sequence"/>
</dbReference>
<name>A0A5C6AJI0_9BACT</name>
<feature type="transmembrane region" description="Helical" evidence="7">
    <location>
        <begin position="980"/>
        <end position="1000"/>
    </location>
</feature>
<evidence type="ECO:0000256" key="4">
    <source>
        <dbReference type="ARBA" id="ARBA00022989"/>
    </source>
</evidence>
<comment type="subcellular location">
    <subcellularLocation>
        <location evidence="1">Membrane</location>
        <topology evidence="1">Multi-pass membrane protein</topology>
    </subcellularLocation>
</comment>
<accession>A0A5C6AJI0</accession>
<feature type="transmembrane region" description="Helical" evidence="7">
    <location>
        <begin position="142"/>
        <end position="160"/>
    </location>
</feature>
<dbReference type="GO" id="GO:0005886">
    <property type="term" value="C:plasma membrane"/>
    <property type="evidence" value="ECO:0007669"/>
    <property type="project" value="TreeGrafter"/>
</dbReference>
<feature type="transmembrane region" description="Helical" evidence="7">
    <location>
        <begin position="920"/>
        <end position="940"/>
    </location>
</feature>
<sequence>MSTTLESQPAAASDAAPGESLESRPPRGAAGTSNSWLAALASLRLTVTLFALAIFLVFVGTLAQKDHDVWYVVEQNYFRVWVATVEWQTFVRLVEMFTKAETPPITGGFLFPGGKLIGVVMFANLLAAHAVRFKVAAKGTRLAWGSVLLAGGVAATAAVLATGLDTSLVGQLSPEFCDGLWQTLRAALAGVALVGAYMTMQKYGHLRPAEWWLLAAFNAVLLGLAGYLFAYPTVAPDDAGMRIVWQLTKCGGAALLCLAGCWVVFRQRAGIVLLHAGIGLLMVGELVTDLAAVEGVMSIPEGGAVNYAEDIRHVELAIVTDEADAQRVTVVPQNVLAKAAASGEVVSHPDLPFDLRVVRFDENSLLAPPMAVNENPATVGAGLERVAITSKSVSGVAVSAGVNRPSAYVEPIDKQTGESLGVWLVSASFMPMDGGGGTSLLPQTIDVDGTPYEVDLRFKRLYKDYSVTLTDFRFDRYAGTNVPKNFQSDIVLSDPSRDVERPVKIWMNNPLRYAGDTIYQQSFDEVTERSTVLQVVTNGGWMIPYVSCVLVGLGMLTHFSLTLTRFARRRVEEANRLAAKSETRSDAGPSLLSAEAWAQPIVWAPALAALLTVGYLGSKTRPAVDEPGAMAVERFGALPVAEGGRIKPIDTLARTTLQAISARQEVLPAEKGEPRVSAITWLLDTISARKGWDTHRVFRIESLELLDALGLPPRQGSFRYSYAEVMKDPSVLGGQVDQALARRREIAAAQAQGRPAEPLSLVQEQTLGLADKVSLLHQLASAFGEPRIDGDSEEAVRQQLLEAQARGEQLGKSGAVRVVPPTEPTGEWTTLYQSNLANLMRLVMKQPLEPAGAAWSDALTAYARGDAAQFADELTDIEAAVEKYQRSLEATPEALAGLAGSERLDTGAVRFEHFFSHFSPFYYCAAMYLLAFVLTACGWLGQGSWSRALGRAALAVIVVTLCVHTFALVGRIYISGRPPVTNLYSSAVFIGWAAVLFGVAFEAIYKLSVGSAVASVLGFATLVVAHYLSLDGDTYTVLSAVLDTQFWLATHVVCVTLGYSTTFLAGFLGAGYLIAACGPRLWGGASRLDKRAGDQLVRMIYGTLCFALLFSFVGTVLGGLWADDSWGRFWGWDPKENGALIIVLWNALVLHARWGRMIGPVGLSALAVGGNIVTTWSWFGVNELGVGLHAYGASESNTATMLLFFAASQLVVIALATLRPRIKSV</sequence>
<dbReference type="GO" id="GO:0020037">
    <property type="term" value="F:heme binding"/>
    <property type="evidence" value="ECO:0007669"/>
    <property type="project" value="InterPro"/>
</dbReference>
<dbReference type="Pfam" id="PF01578">
    <property type="entry name" value="Cytochrom_C_asm"/>
    <property type="match status" value="1"/>
</dbReference>
<dbReference type="AlphaFoldDB" id="A0A5C6AJI0"/>
<keyword evidence="11" id="KW-1185">Reference proteome</keyword>
<feature type="transmembrane region" description="Helical" evidence="7">
    <location>
        <begin position="180"/>
        <end position="199"/>
    </location>
</feature>
<evidence type="ECO:0000256" key="2">
    <source>
        <dbReference type="ARBA" id="ARBA00022692"/>
    </source>
</evidence>
<evidence type="ECO:0000256" key="3">
    <source>
        <dbReference type="ARBA" id="ARBA00022748"/>
    </source>
</evidence>
<evidence type="ECO:0000259" key="9">
    <source>
        <dbReference type="Pfam" id="PF05140"/>
    </source>
</evidence>
<feature type="transmembrane region" description="Helical" evidence="7">
    <location>
        <begin position="272"/>
        <end position="293"/>
    </location>
</feature>
<feature type="transmembrane region" description="Helical" evidence="7">
    <location>
        <begin position="211"/>
        <end position="231"/>
    </location>
</feature>
<dbReference type="GO" id="GO:0017004">
    <property type="term" value="P:cytochrome complex assembly"/>
    <property type="evidence" value="ECO:0007669"/>
    <property type="project" value="UniProtKB-KW"/>
</dbReference>
<dbReference type="PANTHER" id="PTHR30071">
    <property type="entry name" value="HEME EXPORTER PROTEIN C"/>
    <property type="match status" value="1"/>
</dbReference>
<organism evidence="10 11">
    <name type="scientific">Botrimarina colliarenosi</name>
    <dbReference type="NCBI Taxonomy" id="2528001"/>
    <lineage>
        <taxon>Bacteria</taxon>
        <taxon>Pseudomonadati</taxon>
        <taxon>Planctomycetota</taxon>
        <taxon>Planctomycetia</taxon>
        <taxon>Pirellulales</taxon>
        <taxon>Lacipirellulaceae</taxon>
        <taxon>Botrimarina</taxon>
    </lineage>
</organism>
<feature type="transmembrane region" description="Helical" evidence="7">
    <location>
        <begin position="243"/>
        <end position="265"/>
    </location>
</feature>
<feature type="region of interest" description="Disordered" evidence="6">
    <location>
        <begin position="1"/>
        <end position="29"/>
    </location>
</feature>
<evidence type="ECO:0000256" key="6">
    <source>
        <dbReference type="SAM" id="MobiDB-lite"/>
    </source>
</evidence>
<feature type="transmembrane region" description="Helical" evidence="7">
    <location>
        <begin position="109"/>
        <end position="130"/>
    </location>
</feature>
<feature type="transmembrane region" description="Helical" evidence="7">
    <location>
        <begin position="1007"/>
        <end position="1028"/>
    </location>
</feature>
<evidence type="ECO:0000256" key="1">
    <source>
        <dbReference type="ARBA" id="ARBA00004141"/>
    </source>
</evidence>
<dbReference type="InterPro" id="IPR007816">
    <property type="entry name" value="ResB-like_domain"/>
</dbReference>
<dbReference type="RefSeq" id="WP_146443884.1">
    <property type="nucleotide sequence ID" value="NZ_SJPR01000001.1"/>
</dbReference>
<gene>
    <name evidence="10" type="primary">ccsA</name>
    <name evidence="10" type="ORF">Pla108_11590</name>
</gene>
<feature type="transmembrane region" description="Helical" evidence="7">
    <location>
        <begin position="1096"/>
        <end position="1117"/>
    </location>
</feature>
<keyword evidence="3" id="KW-0201">Cytochrome c-type biogenesis</keyword>
<dbReference type="EMBL" id="SJPR01000001">
    <property type="protein sequence ID" value="TWU00213.1"/>
    <property type="molecule type" value="Genomic_DNA"/>
</dbReference>
<dbReference type="InterPro" id="IPR045062">
    <property type="entry name" value="Cyt_c_biogenesis_CcsA/CcmC"/>
</dbReference>
<comment type="caution">
    <text evidence="10">The sequence shown here is derived from an EMBL/GenBank/DDBJ whole genome shotgun (WGS) entry which is preliminary data.</text>
</comment>
<feature type="transmembrane region" description="Helical" evidence="7">
    <location>
        <begin position="36"/>
        <end position="63"/>
    </location>
</feature>
<feature type="domain" description="ResB-like" evidence="9">
    <location>
        <begin position="463"/>
        <end position="533"/>
    </location>
</feature>
<reference evidence="10 11" key="1">
    <citation type="submission" date="2019-02" db="EMBL/GenBank/DDBJ databases">
        <title>Deep-cultivation of Planctomycetes and their phenomic and genomic characterization uncovers novel biology.</title>
        <authorList>
            <person name="Wiegand S."/>
            <person name="Jogler M."/>
            <person name="Boedeker C."/>
            <person name="Pinto D."/>
            <person name="Vollmers J."/>
            <person name="Rivas-Marin E."/>
            <person name="Kohn T."/>
            <person name="Peeters S.H."/>
            <person name="Heuer A."/>
            <person name="Rast P."/>
            <person name="Oberbeckmann S."/>
            <person name="Bunk B."/>
            <person name="Jeske O."/>
            <person name="Meyerdierks A."/>
            <person name="Storesund J.E."/>
            <person name="Kallscheuer N."/>
            <person name="Luecker S."/>
            <person name="Lage O.M."/>
            <person name="Pohl T."/>
            <person name="Merkel B.J."/>
            <person name="Hornburger P."/>
            <person name="Mueller R.-W."/>
            <person name="Bruemmer F."/>
            <person name="Labrenz M."/>
            <person name="Spormann A.M."/>
            <person name="Op Den Camp H."/>
            <person name="Overmann J."/>
            <person name="Amann R."/>
            <person name="Jetten M.S.M."/>
            <person name="Mascher T."/>
            <person name="Medema M.H."/>
            <person name="Devos D.P."/>
            <person name="Kaster A.-K."/>
            <person name="Ovreas L."/>
            <person name="Rohde M."/>
            <person name="Galperin M.Y."/>
            <person name="Jogler C."/>
        </authorList>
    </citation>
    <scope>NUCLEOTIDE SEQUENCE [LARGE SCALE GENOMIC DNA]</scope>
    <source>
        <strain evidence="10 11">Pla108</strain>
    </source>
</reference>
<feature type="transmembrane region" description="Helical" evidence="7">
    <location>
        <begin position="1048"/>
        <end position="1075"/>
    </location>
</feature>